<evidence type="ECO:0000259" key="1">
    <source>
        <dbReference type="Pfam" id="PF05099"/>
    </source>
</evidence>
<evidence type="ECO:0000313" key="3">
    <source>
        <dbReference type="Proteomes" id="UP000092884"/>
    </source>
</evidence>
<evidence type="ECO:0000313" key="2">
    <source>
        <dbReference type="EMBL" id="ANV97538.1"/>
    </source>
</evidence>
<gene>
    <name evidence="2" type="ORF">BBW65_01365</name>
</gene>
<dbReference type="InterPro" id="IPR029024">
    <property type="entry name" value="TerB-like"/>
</dbReference>
<dbReference type="KEGG" id="het:BBW65_01365"/>
<keyword evidence="3" id="KW-1185">Reference proteome</keyword>
<feature type="domain" description="Co-chaperone DjlA N-terminal" evidence="1">
    <location>
        <begin position="68"/>
        <end position="185"/>
    </location>
</feature>
<dbReference type="Proteomes" id="UP000092884">
    <property type="component" value="Chromosome"/>
</dbReference>
<name>A0A1B1U458_9HELI</name>
<dbReference type="STRING" id="222136.BBW65_01365"/>
<accession>A0A1B1U458</accession>
<proteinExistence type="predicted"/>
<dbReference type="RefSeq" id="WP_066338695.1">
    <property type="nucleotide sequence ID" value="NZ_CP016503.1"/>
</dbReference>
<protein>
    <recommendedName>
        <fullName evidence="1">Co-chaperone DjlA N-terminal domain-containing protein</fullName>
    </recommendedName>
</protein>
<reference evidence="3" key="1">
    <citation type="submission" date="2016-07" db="EMBL/GenBank/DDBJ databases">
        <authorList>
            <person name="Florea S."/>
            <person name="Webb J.S."/>
            <person name="Jaromczyk J."/>
            <person name="Schardl C.L."/>
        </authorList>
    </citation>
    <scope>NUCLEOTIDE SEQUENCE [LARGE SCALE GENOMIC DNA]</scope>
    <source>
        <strain evidence="3">MIT 01-6242</strain>
    </source>
</reference>
<dbReference type="Gene3D" id="1.10.3680.10">
    <property type="entry name" value="TerB-like"/>
    <property type="match status" value="1"/>
</dbReference>
<dbReference type="OrthoDB" id="9779889at2"/>
<dbReference type="SUPFAM" id="SSF158682">
    <property type="entry name" value="TerB-like"/>
    <property type="match status" value="1"/>
</dbReference>
<sequence>MELILMIVAIGVMYYLYNVLTEYLQNEDNDRLFRYGRGEGEMPIMEIKVRPIEQSEFEKLQSSEYGTIMAILGYVANADGEVCVLEKQMAYAVSEDMLGDTKNKTENTLAYYRQIFDESTNDADIQTLCQRFQDFTKGEYKKRLKVLEFCFAMGFADGVLNEKTQEAILDVGSFLDIANEDFNRIYQEFSQQNEVEVGEAEAKEILQLQGGEGQEEIAQRYKECVSKAKQNILDETQSSPASERLDHLRKIQKSYELLSKSHQNDN</sequence>
<organism evidence="2 3">
    <name type="scientific">Helicobacter enhydrae</name>
    <dbReference type="NCBI Taxonomy" id="222136"/>
    <lineage>
        <taxon>Bacteria</taxon>
        <taxon>Pseudomonadati</taxon>
        <taxon>Campylobacterota</taxon>
        <taxon>Epsilonproteobacteria</taxon>
        <taxon>Campylobacterales</taxon>
        <taxon>Helicobacteraceae</taxon>
        <taxon>Helicobacter</taxon>
    </lineage>
</organism>
<dbReference type="AlphaFoldDB" id="A0A1B1U458"/>
<dbReference type="Pfam" id="PF05099">
    <property type="entry name" value="TerB"/>
    <property type="match status" value="1"/>
</dbReference>
<dbReference type="InterPro" id="IPR007791">
    <property type="entry name" value="DjlA_N"/>
</dbReference>
<dbReference type="EMBL" id="CP016503">
    <property type="protein sequence ID" value="ANV97538.1"/>
    <property type="molecule type" value="Genomic_DNA"/>
</dbReference>